<dbReference type="InterPro" id="IPR013433">
    <property type="entry name" value="PHA_gran_rgn"/>
</dbReference>
<evidence type="ECO:0000313" key="2">
    <source>
        <dbReference type="EMBL" id="QDQ28449.1"/>
    </source>
</evidence>
<reference evidence="3" key="1">
    <citation type="submission" date="2019-07" db="EMBL/GenBank/DDBJ databases">
        <title>Chitinimonas sp. nov., isolated from Ny-Alesund, arctica soil.</title>
        <authorList>
            <person name="Xu Q."/>
            <person name="Peng F."/>
        </authorList>
    </citation>
    <scope>NUCLEOTIDE SEQUENCE [LARGE SCALE GENOMIC DNA]</scope>
    <source>
        <strain evidence="3">R3-44</strain>
    </source>
</reference>
<name>A0A516SJW4_9NEIS</name>
<feature type="region of interest" description="Disordered" evidence="1">
    <location>
        <begin position="1"/>
        <end position="21"/>
    </location>
</feature>
<dbReference type="Pfam" id="PF09650">
    <property type="entry name" value="PHA_gran_rgn"/>
    <property type="match status" value="1"/>
</dbReference>
<dbReference type="AlphaFoldDB" id="A0A516SJW4"/>
<feature type="compositionally biased region" description="Basic and acidic residues" evidence="1">
    <location>
        <begin position="11"/>
        <end position="20"/>
    </location>
</feature>
<organism evidence="2 3">
    <name type="scientific">Chitinimonas arctica</name>
    <dbReference type="NCBI Taxonomy" id="2594795"/>
    <lineage>
        <taxon>Bacteria</taxon>
        <taxon>Pseudomonadati</taxon>
        <taxon>Pseudomonadota</taxon>
        <taxon>Betaproteobacteria</taxon>
        <taxon>Neisseriales</taxon>
        <taxon>Chitinibacteraceae</taxon>
        <taxon>Chitinimonas</taxon>
    </lineage>
</organism>
<dbReference type="Proteomes" id="UP000317550">
    <property type="component" value="Chromosome"/>
</dbReference>
<dbReference type="RefSeq" id="WP_144279832.1">
    <property type="nucleotide sequence ID" value="NZ_CP041730.1"/>
</dbReference>
<evidence type="ECO:0000256" key="1">
    <source>
        <dbReference type="SAM" id="MobiDB-lite"/>
    </source>
</evidence>
<feature type="compositionally biased region" description="Basic residues" evidence="1">
    <location>
        <begin position="1"/>
        <end position="10"/>
    </location>
</feature>
<keyword evidence="3" id="KW-1185">Reference proteome</keyword>
<gene>
    <name evidence="2" type="ORF">FNU76_19965</name>
</gene>
<accession>A0A516SJW4</accession>
<dbReference type="KEGG" id="cari:FNU76_19965"/>
<proteinExistence type="predicted"/>
<evidence type="ECO:0000313" key="3">
    <source>
        <dbReference type="Proteomes" id="UP000317550"/>
    </source>
</evidence>
<dbReference type="EMBL" id="CP041730">
    <property type="protein sequence ID" value="QDQ28449.1"/>
    <property type="molecule type" value="Genomic_DNA"/>
</dbReference>
<dbReference type="OrthoDB" id="287584at2"/>
<dbReference type="NCBIfam" id="TIGR02610">
    <property type="entry name" value="PHA_gran_rgn"/>
    <property type="match status" value="1"/>
</dbReference>
<sequence length="90" mass="10364">MSIQIRHSHNKSQEEARKLAEQVAEQMKNEFAMEYRWDGDVLNFQRPGVSGQLMLPPGEVVMDVKLGFLLSAMKPRIEGEVRKFLTQQFG</sequence>
<protein>
    <submittedName>
        <fullName evidence="2">Polyhydroxyalkanoic acid synthase</fullName>
    </submittedName>
</protein>